<organism evidence="1 2">
    <name type="scientific">Zhouia amylolytica AD3</name>
    <dbReference type="NCBI Taxonomy" id="1286632"/>
    <lineage>
        <taxon>Bacteria</taxon>
        <taxon>Pseudomonadati</taxon>
        <taxon>Bacteroidota</taxon>
        <taxon>Flavobacteriia</taxon>
        <taxon>Flavobacteriales</taxon>
        <taxon>Flavobacteriaceae</taxon>
        <taxon>Zhouia</taxon>
    </lineage>
</organism>
<dbReference type="AlphaFoldDB" id="W2UQT0"/>
<comment type="caution">
    <text evidence="1">The sequence shown here is derived from an EMBL/GenBank/DDBJ whole genome shotgun (WGS) entry which is preliminary data.</text>
</comment>
<dbReference type="EMBL" id="AYXY01000010">
    <property type="protein sequence ID" value="ETN96373.1"/>
    <property type="molecule type" value="Genomic_DNA"/>
</dbReference>
<evidence type="ECO:0000313" key="1">
    <source>
        <dbReference type="EMBL" id="ETN96373.1"/>
    </source>
</evidence>
<proteinExistence type="predicted"/>
<reference evidence="1 2" key="2">
    <citation type="journal article" date="2016" name="Genome Announc.">
        <title>Draft Genome Sequence of Zhouia amylolytica AD3, Isolated from Tidal Flat Sediment.</title>
        <authorList>
            <person name="Jia B."/>
            <person name="Jin H.M."/>
            <person name="Lee H.J."/>
            <person name="Jeon C.O."/>
        </authorList>
    </citation>
    <scope>NUCLEOTIDE SEQUENCE [LARGE SCALE GENOMIC DNA]</scope>
    <source>
        <strain evidence="1 2">AD3</strain>
    </source>
</reference>
<keyword evidence="2" id="KW-1185">Reference proteome</keyword>
<gene>
    <name evidence="1" type="ORF">P278_07170</name>
</gene>
<dbReference type="Proteomes" id="UP000018850">
    <property type="component" value="Unassembled WGS sequence"/>
</dbReference>
<accession>W2UQT0</accession>
<name>W2UQT0_9FLAO</name>
<evidence type="ECO:0000313" key="2">
    <source>
        <dbReference type="Proteomes" id="UP000018850"/>
    </source>
</evidence>
<sequence>MARNYSLNNIIDKKSIRTLMNIYNLRGLTIKQSIDQICRTPKKQIGQQTKLRNDWQIG</sequence>
<reference evidence="2" key="1">
    <citation type="submission" date="2013-11" db="EMBL/GenBank/DDBJ databases">
        <title>Draft genome sequence from a member of Zhouia, isolated tidal flat.</title>
        <authorList>
            <person name="Jin H."/>
            <person name="Jeon C.O."/>
        </authorList>
    </citation>
    <scope>NUCLEOTIDE SEQUENCE [LARGE SCALE GENOMIC DNA]</scope>
    <source>
        <strain evidence="2">AD3</strain>
    </source>
</reference>
<protein>
    <submittedName>
        <fullName evidence="1">Uncharacterized protein</fullName>
    </submittedName>
</protein>